<sequence>MIGGRGIADLREFFEKNVYARGSVPDSEWVIYLDKFFKFIVGRRIKRVEEWFKKNLIRFSIEHNEIIITNSALEREINRLNSFWNICRLSCVKCGLSCLKTSRHDDNPQDASHDCQTNHNCKHECEFKEDHFDGIIPICEHFAAHQGKHKCSFSHACNAPCIHAGKKNCQKGLCAKDIGHENIKGNETHKCNSNMHYCGEPCSLNVETAKDNYECKNECMVPCEMEHDVHKCQKDVCPITCPIKNCQRQCDNKNHFHALEENAIHFCGGEHDCQEDCEVDGICKIVTEPTAIIQEEIEYENIKNSRKSTPVGQMTTAIFENRRLSHPDELLQEMMKYFAEGGTDFAEGIKCASNLIKKHHDPLKVNLVIFLSDGLGILPENELRELCQLETNLGIYLYTIKFTRSSMVDDILNIIPWSTKPSNPLEQMVKIANKYLPKCYDDNSLKGKYILAIDEIELAKHFMHVSESLRDHKSTLMRK</sequence>
<dbReference type="InterPro" id="IPR036465">
    <property type="entry name" value="vWFA_dom_sf"/>
</dbReference>
<evidence type="ECO:0000313" key="1">
    <source>
        <dbReference type="EMBL" id="KAF0421088.1"/>
    </source>
</evidence>
<accession>A0A8H3X7P2</accession>
<dbReference type="Gene3D" id="3.40.50.410">
    <property type="entry name" value="von Willebrand factor, type A domain"/>
    <property type="match status" value="1"/>
</dbReference>
<dbReference type="EMBL" id="WTPW01001681">
    <property type="protein sequence ID" value="KAF0421088.1"/>
    <property type="molecule type" value="Genomic_DNA"/>
</dbReference>
<dbReference type="AlphaFoldDB" id="A0A8H3X7P2"/>
<reference evidence="1 2" key="1">
    <citation type="journal article" date="2019" name="Environ. Microbiol.">
        <title>At the nexus of three kingdoms: the genome of the mycorrhizal fungus Gigaspora margarita provides insights into plant, endobacterial and fungal interactions.</title>
        <authorList>
            <person name="Venice F."/>
            <person name="Ghignone S."/>
            <person name="Salvioli di Fossalunga A."/>
            <person name="Amselem J."/>
            <person name="Novero M."/>
            <person name="Xianan X."/>
            <person name="Sedzielewska Toro K."/>
            <person name="Morin E."/>
            <person name="Lipzen A."/>
            <person name="Grigoriev I.V."/>
            <person name="Henrissat B."/>
            <person name="Martin F.M."/>
            <person name="Bonfante P."/>
        </authorList>
    </citation>
    <scope>NUCLEOTIDE SEQUENCE [LARGE SCALE GENOMIC DNA]</scope>
    <source>
        <strain evidence="1 2">BEG34</strain>
    </source>
</reference>
<comment type="caution">
    <text evidence="1">The sequence shown here is derived from an EMBL/GenBank/DDBJ whole genome shotgun (WGS) entry which is preliminary data.</text>
</comment>
<name>A0A8H3X7P2_GIGMA</name>
<proteinExistence type="predicted"/>
<keyword evidence="2" id="KW-1185">Reference proteome</keyword>
<gene>
    <name evidence="1" type="ORF">F8M41_006856</name>
</gene>
<dbReference type="Proteomes" id="UP000439903">
    <property type="component" value="Unassembled WGS sequence"/>
</dbReference>
<protein>
    <submittedName>
        <fullName evidence="1">E3 ubiquitin-protein ligase trip12</fullName>
    </submittedName>
</protein>
<dbReference type="CDD" id="cd00198">
    <property type="entry name" value="vWFA"/>
    <property type="match status" value="1"/>
</dbReference>
<evidence type="ECO:0000313" key="2">
    <source>
        <dbReference type="Proteomes" id="UP000439903"/>
    </source>
</evidence>
<dbReference type="SUPFAM" id="SSF53300">
    <property type="entry name" value="vWA-like"/>
    <property type="match status" value="1"/>
</dbReference>
<dbReference type="OrthoDB" id="2383538at2759"/>
<organism evidence="1 2">
    <name type="scientific">Gigaspora margarita</name>
    <dbReference type="NCBI Taxonomy" id="4874"/>
    <lineage>
        <taxon>Eukaryota</taxon>
        <taxon>Fungi</taxon>
        <taxon>Fungi incertae sedis</taxon>
        <taxon>Mucoromycota</taxon>
        <taxon>Glomeromycotina</taxon>
        <taxon>Glomeromycetes</taxon>
        <taxon>Diversisporales</taxon>
        <taxon>Gigasporaceae</taxon>
        <taxon>Gigaspora</taxon>
    </lineage>
</organism>